<evidence type="ECO:0000256" key="2">
    <source>
        <dbReference type="ARBA" id="ARBA00004236"/>
    </source>
</evidence>
<dbReference type="PANTHER" id="PTHR38766">
    <property type="entry name" value="FLAGELLAR PROTEIN FLIO"/>
    <property type="match status" value="1"/>
</dbReference>
<sequence length="127" mass="14048">MSLLVALTSSVFSKADVATPTGDILSMVLSLVMVLVLIIVLAFFVKKLNPNLANSDEFKVVRSLPLGSRERLMVVEIDNAQHLLGVTPHSINYLHKLETPLSEKELPELAKRFGKLLNPQSNQNKKN</sequence>
<evidence type="ECO:0000256" key="4">
    <source>
        <dbReference type="ARBA" id="ARBA00022692"/>
    </source>
</evidence>
<evidence type="ECO:0000256" key="9">
    <source>
        <dbReference type="SAM" id="Phobius"/>
    </source>
</evidence>
<feature type="transmembrane region" description="Helical" evidence="9">
    <location>
        <begin position="25"/>
        <end position="45"/>
    </location>
</feature>
<dbReference type="NCBIfam" id="TIGR03500">
    <property type="entry name" value="FliO_TIGR"/>
    <property type="match status" value="1"/>
</dbReference>
<keyword evidence="3" id="KW-1003">Cell membrane</keyword>
<keyword evidence="4 9" id="KW-0812">Transmembrane</keyword>
<evidence type="ECO:0000256" key="8">
    <source>
        <dbReference type="ARBA" id="ARBA00037937"/>
    </source>
</evidence>
<dbReference type="AlphaFoldDB" id="A0A0F9LVC2"/>
<accession>A0A0F9LVC2</accession>
<evidence type="ECO:0000256" key="1">
    <source>
        <dbReference type="ARBA" id="ARBA00004117"/>
    </source>
</evidence>
<evidence type="ECO:0008006" key="11">
    <source>
        <dbReference type="Google" id="ProtNLM"/>
    </source>
</evidence>
<evidence type="ECO:0000256" key="6">
    <source>
        <dbReference type="ARBA" id="ARBA00023136"/>
    </source>
</evidence>
<dbReference type="GO" id="GO:0009425">
    <property type="term" value="C:bacterial-type flagellum basal body"/>
    <property type="evidence" value="ECO:0007669"/>
    <property type="project" value="UniProtKB-SubCell"/>
</dbReference>
<reference evidence="10" key="1">
    <citation type="journal article" date="2015" name="Nature">
        <title>Complex archaea that bridge the gap between prokaryotes and eukaryotes.</title>
        <authorList>
            <person name="Spang A."/>
            <person name="Saw J.H."/>
            <person name="Jorgensen S.L."/>
            <person name="Zaremba-Niedzwiedzka K."/>
            <person name="Martijn J."/>
            <person name="Lind A.E."/>
            <person name="van Eijk R."/>
            <person name="Schleper C."/>
            <person name="Guy L."/>
            <person name="Ettema T.J."/>
        </authorList>
    </citation>
    <scope>NUCLEOTIDE SEQUENCE</scope>
</reference>
<keyword evidence="6 9" id="KW-0472">Membrane</keyword>
<comment type="subcellular location">
    <subcellularLocation>
        <location evidence="1">Bacterial flagellum basal body</location>
    </subcellularLocation>
    <subcellularLocation>
        <location evidence="2">Cell membrane</location>
    </subcellularLocation>
</comment>
<proteinExistence type="inferred from homology"/>
<comment type="similarity">
    <text evidence="8">Belongs to the FliO/MopB family.</text>
</comment>
<dbReference type="InterPro" id="IPR022781">
    <property type="entry name" value="Flagellar_biosynth_FliO"/>
</dbReference>
<dbReference type="InterPro" id="IPR052205">
    <property type="entry name" value="FliO/MopB"/>
</dbReference>
<dbReference type="GO" id="GO:0044781">
    <property type="term" value="P:bacterial-type flagellum organization"/>
    <property type="evidence" value="ECO:0007669"/>
    <property type="project" value="InterPro"/>
</dbReference>
<keyword evidence="7" id="KW-0975">Bacterial flagellum</keyword>
<evidence type="ECO:0000256" key="3">
    <source>
        <dbReference type="ARBA" id="ARBA00022475"/>
    </source>
</evidence>
<comment type="caution">
    <text evidence="10">The sequence shown here is derived from an EMBL/GenBank/DDBJ whole genome shotgun (WGS) entry which is preliminary data.</text>
</comment>
<gene>
    <name evidence="10" type="ORF">LCGC14_1168850</name>
</gene>
<evidence type="ECO:0000313" key="10">
    <source>
        <dbReference type="EMBL" id="KKM97358.1"/>
    </source>
</evidence>
<dbReference type="EMBL" id="LAZR01005756">
    <property type="protein sequence ID" value="KKM97358.1"/>
    <property type="molecule type" value="Genomic_DNA"/>
</dbReference>
<protein>
    <recommendedName>
        <fullName evidence="11">Flagellar protein</fullName>
    </recommendedName>
</protein>
<dbReference type="GO" id="GO:0005886">
    <property type="term" value="C:plasma membrane"/>
    <property type="evidence" value="ECO:0007669"/>
    <property type="project" value="UniProtKB-SubCell"/>
</dbReference>
<keyword evidence="5 9" id="KW-1133">Transmembrane helix</keyword>
<organism evidence="10">
    <name type="scientific">marine sediment metagenome</name>
    <dbReference type="NCBI Taxonomy" id="412755"/>
    <lineage>
        <taxon>unclassified sequences</taxon>
        <taxon>metagenomes</taxon>
        <taxon>ecological metagenomes</taxon>
    </lineage>
</organism>
<dbReference type="Pfam" id="PF04347">
    <property type="entry name" value="FliO"/>
    <property type="match status" value="1"/>
</dbReference>
<name>A0A0F9LVC2_9ZZZZ</name>
<evidence type="ECO:0000256" key="7">
    <source>
        <dbReference type="ARBA" id="ARBA00023143"/>
    </source>
</evidence>
<dbReference type="PANTHER" id="PTHR38766:SF1">
    <property type="entry name" value="FLAGELLAR PROTEIN FLIO"/>
    <property type="match status" value="1"/>
</dbReference>
<evidence type="ECO:0000256" key="5">
    <source>
        <dbReference type="ARBA" id="ARBA00022989"/>
    </source>
</evidence>